<reference evidence="1" key="1">
    <citation type="submission" date="2022-10" db="EMBL/GenBank/DDBJ databases">
        <title>Genome Sequence of Xylaria curta.</title>
        <authorList>
            <person name="Buettner E."/>
        </authorList>
    </citation>
    <scope>NUCLEOTIDE SEQUENCE</scope>
    <source>
        <strain evidence="1">Babe10</strain>
    </source>
</reference>
<evidence type="ECO:0000313" key="2">
    <source>
        <dbReference type="Proteomes" id="UP001143856"/>
    </source>
</evidence>
<dbReference type="Proteomes" id="UP001143856">
    <property type="component" value="Unassembled WGS sequence"/>
</dbReference>
<protein>
    <submittedName>
        <fullName evidence="1">Uncharacterized protein</fullName>
    </submittedName>
</protein>
<comment type="caution">
    <text evidence="1">The sequence shown here is derived from an EMBL/GenBank/DDBJ whole genome shotgun (WGS) entry which is preliminary data.</text>
</comment>
<proteinExistence type="predicted"/>
<gene>
    <name evidence="1" type="ORF">NUW58_g1913</name>
</gene>
<organism evidence="1 2">
    <name type="scientific">Xylaria curta</name>
    <dbReference type="NCBI Taxonomy" id="42375"/>
    <lineage>
        <taxon>Eukaryota</taxon>
        <taxon>Fungi</taxon>
        <taxon>Dikarya</taxon>
        <taxon>Ascomycota</taxon>
        <taxon>Pezizomycotina</taxon>
        <taxon>Sordariomycetes</taxon>
        <taxon>Xylariomycetidae</taxon>
        <taxon>Xylariales</taxon>
        <taxon>Xylariaceae</taxon>
        <taxon>Xylaria</taxon>
    </lineage>
</organism>
<evidence type="ECO:0000313" key="1">
    <source>
        <dbReference type="EMBL" id="KAJ2993217.1"/>
    </source>
</evidence>
<sequence>MAALSVHQTFHASRIEVGDIEATITANVDISEAVVVSRDDRLIAYCVRMREGGVSISPKSKPPLDKLLRPWLAERLPLYMIPAFFLELEKLHTTLNNKINRKALLDPAEVVRPDVVTAMPKTEMERRILSIWSNVLDLSTARIGVYDNFFHIGGNSLRVVRAQKQIEQLVKRPLSVARMYEHSTIQSLAAYLTTTLEAKPEPDSSRRRPKDTKRGNRRHFHGMSASWRSHHTGRVLAAARSRR</sequence>
<keyword evidence="2" id="KW-1185">Reference proteome</keyword>
<dbReference type="EMBL" id="JAPDGR010000226">
    <property type="protein sequence ID" value="KAJ2993217.1"/>
    <property type="molecule type" value="Genomic_DNA"/>
</dbReference>
<name>A0ACC1PLC9_9PEZI</name>
<accession>A0ACC1PLC9</accession>